<dbReference type="SUPFAM" id="SSF89550">
    <property type="entry name" value="PHP domain-like"/>
    <property type="match status" value="1"/>
</dbReference>
<dbReference type="EMBL" id="FWXH01000002">
    <property type="protein sequence ID" value="SMC19959.1"/>
    <property type="molecule type" value="Genomic_DNA"/>
</dbReference>
<dbReference type="Gene3D" id="1.10.150.650">
    <property type="match status" value="1"/>
</dbReference>
<gene>
    <name evidence="2" type="ORF">SAMN02745134_00984</name>
</gene>
<dbReference type="AlphaFoldDB" id="A0A1W1X7Q1"/>
<accession>A0A1W1X7Q1</accession>
<dbReference type="InterPro" id="IPR016195">
    <property type="entry name" value="Pol/histidinol_Pase-like"/>
</dbReference>
<dbReference type="SMART" id="SM00481">
    <property type="entry name" value="POLIIIAc"/>
    <property type="match status" value="1"/>
</dbReference>
<dbReference type="InterPro" id="IPR003141">
    <property type="entry name" value="Pol/His_phosphatase_N"/>
</dbReference>
<dbReference type="CDD" id="cd07438">
    <property type="entry name" value="PHP_HisPPase_AMP"/>
    <property type="match status" value="1"/>
</dbReference>
<dbReference type="PANTHER" id="PTHR42924:SF3">
    <property type="entry name" value="POLYMERASE_HISTIDINOL PHOSPHATASE N-TERMINAL DOMAIN-CONTAINING PROTEIN"/>
    <property type="match status" value="1"/>
</dbReference>
<reference evidence="2 3" key="1">
    <citation type="submission" date="2017-04" db="EMBL/GenBank/DDBJ databases">
        <authorList>
            <person name="Afonso C.L."/>
            <person name="Miller P.J."/>
            <person name="Scott M.A."/>
            <person name="Spackman E."/>
            <person name="Goraichik I."/>
            <person name="Dimitrov K.M."/>
            <person name="Suarez D.L."/>
            <person name="Swayne D.E."/>
        </authorList>
    </citation>
    <scope>NUCLEOTIDE SEQUENCE [LARGE SCALE GENOMIC DNA]</scope>
    <source>
        <strain evidence="2 3">DSM 12555</strain>
    </source>
</reference>
<dbReference type="Gene3D" id="3.20.20.140">
    <property type="entry name" value="Metal-dependent hydrolases"/>
    <property type="match status" value="1"/>
</dbReference>
<dbReference type="Pfam" id="PF02811">
    <property type="entry name" value="PHP"/>
    <property type="match status" value="1"/>
</dbReference>
<evidence type="ECO:0000259" key="1">
    <source>
        <dbReference type="SMART" id="SM00481"/>
    </source>
</evidence>
<dbReference type="STRING" id="1121291.SAMN02745134_00984"/>
<dbReference type="OrthoDB" id="9791620at2"/>
<dbReference type="PANTHER" id="PTHR42924">
    <property type="entry name" value="EXONUCLEASE"/>
    <property type="match status" value="1"/>
</dbReference>
<sequence length="278" mass="31369">MYFKGDFHTHSTESDGKFSPSALVELAKTKNIDIMALTDHDTTNGIIAAILSGKKENIKIIPGIELSTRHNNESIHVLGYFKDDSYKSDKFQNVLTEITTFRVKRAKLIVEKLNEHFNIIIDYKEVLKNAGGVVARPHIAKAIIDAGYNYSLDYIFNNIINEDSPAYVPNRKLELHDGIKLLKSINALVILAHPVLVKKTPIKDLMKFDFDGIEAIYPLNKKEDTERFLKLASEFNKLVTAGSDFHSGTIEDTKHGKLASVYLEEKHLNKFLKALDVI</sequence>
<proteinExistence type="predicted"/>
<name>A0A1W1X7Q1_9CLOT</name>
<dbReference type="GO" id="GO:0004534">
    <property type="term" value="F:5'-3' RNA exonuclease activity"/>
    <property type="evidence" value="ECO:0007669"/>
    <property type="project" value="TreeGrafter"/>
</dbReference>
<feature type="domain" description="Polymerase/histidinol phosphatase N-terminal" evidence="1">
    <location>
        <begin position="5"/>
        <end position="70"/>
    </location>
</feature>
<evidence type="ECO:0000313" key="2">
    <source>
        <dbReference type="EMBL" id="SMC19959.1"/>
    </source>
</evidence>
<evidence type="ECO:0000313" key="3">
    <source>
        <dbReference type="Proteomes" id="UP000192468"/>
    </source>
</evidence>
<dbReference type="RefSeq" id="WP_084114256.1">
    <property type="nucleotide sequence ID" value="NZ_FWXH01000002.1"/>
</dbReference>
<dbReference type="InterPro" id="IPR052018">
    <property type="entry name" value="PHP_domain"/>
</dbReference>
<protein>
    <recommendedName>
        <fullName evidence="1">Polymerase/histidinol phosphatase N-terminal domain-containing protein</fullName>
    </recommendedName>
</protein>
<dbReference type="GO" id="GO:0035312">
    <property type="term" value="F:5'-3' DNA exonuclease activity"/>
    <property type="evidence" value="ECO:0007669"/>
    <property type="project" value="TreeGrafter"/>
</dbReference>
<keyword evidence="3" id="KW-1185">Reference proteome</keyword>
<dbReference type="InterPro" id="IPR004013">
    <property type="entry name" value="PHP_dom"/>
</dbReference>
<dbReference type="Proteomes" id="UP000192468">
    <property type="component" value="Unassembled WGS sequence"/>
</dbReference>
<organism evidence="2 3">
    <name type="scientific">Clostridium acidisoli DSM 12555</name>
    <dbReference type="NCBI Taxonomy" id="1121291"/>
    <lineage>
        <taxon>Bacteria</taxon>
        <taxon>Bacillati</taxon>
        <taxon>Bacillota</taxon>
        <taxon>Clostridia</taxon>
        <taxon>Eubacteriales</taxon>
        <taxon>Clostridiaceae</taxon>
        <taxon>Clostridium</taxon>
    </lineage>
</organism>